<evidence type="ECO:0000256" key="2">
    <source>
        <dbReference type="ARBA" id="ARBA00008749"/>
    </source>
</evidence>
<dbReference type="RefSeq" id="WP_200278733.1">
    <property type="nucleotide sequence ID" value="NZ_JAENII010000006.1"/>
</dbReference>
<evidence type="ECO:0000256" key="12">
    <source>
        <dbReference type="SAM" id="Phobius"/>
    </source>
</evidence>
<comment type="similarity">
    <text evidence="2">Belongs to the fatty acid desaturase type 2 family.</text>
</comment>
<dbReference type="InterPro" id="IPR005804">
    <property type="entry name" value="FA_desaturase_dom"/>
</dbReference>
<evidence type="ECO:0000256" key="10">
    <source>
        <dbReference type="ARBA" id="ARBA00023136"/>
    </source>
</evidence>
<evidence type="ECO:0000256" key="4">
    <source>
        <dbReference type="ARBA" id="ARBA00022692"/>
    </source>
</evidence>
<dbReference type="GO" id="GO:0006633">
    <property type="term" value="P:fatty acid biosynthetic process"/>
    <property type="evidence" value="ECO:0007669"/>
    <property type="project" value="UniProtKB-KW"/>
</dbReference>
<reference evidence="14" key="1">
    <citation type="submission" date="2021-01" db="EMBL/GenBank/DDBJ databases">
        <title>Modified the classification status of verrucomicrobia.</title>
        <authorList>
            <person name="Feng X."/>
        </authorList>
    </citation>
    <scope>NUCLEOTIDE SEQUENCE</scope>
    <source>
        <strain evidence="14">KCTC 22201</strain>
    </source>
</reference>
<dbReference type="GO" id="GO:0016020">
    <property type="term" value="C:membrane"/>
    <property type="evidence" value="ECO:0007669"/>
    <property type="project" value="UniProtKB-SubCell"/>
</dbReference>
<keyword evidence="3" id="KW-0444">Lipid biosynthesis</keyword>
<protein>
    <submittedName>
        <fullName evidence="14">Fatty acid desaturase</fullName>
    </submittedName>
</protein>
<keyword evidence="10 12" id="KW-0472">Membrane</keyword>
<keyword evidence="4 12" id="KW-0812">Transmembrane</keyword>
<evidence type="ECO:0000256" key="6">
    <source>
        <dbReference type="ARBA" id="ARBA00022989"/>
    </source>
</evidence>
<dbReference type="GO" id="GO:0016717">
    <property type="term" value="F:oxidoreductase activity, acting on paired donors, with oxidation of a pair of donors resulting in the reduction of molecular oxygen to two molecules of water"/>
    <property type="evidence" value="ECO:0007669"/>
    <property type="project" value="InterPro"/>
</dbReference>
<feature type="transmembrane region" description="Helical" evidence="12">
    <location>
        <begin position="158"/>
        <end position="175"/>
    </location>
</feature>
<sequence length="373" mass="42824">MKVPFPTNRVDWVNTVFLLVISLTAVIAAPIYIWKNGFDPFLAGLFAFYAISTGMSITLGYHRLFSHLSFKAKWPVRFFTLIFGACAFENSALNWCSDHRRHHKHTDHDDDPYDISKGFFWAHIGWILFKTLPEPPLDNVADLRKDKLVMWQHRWDKLIAVLVGLILPTALGYLWNGPVGALGGFLIVGALRVFCVQQCTFFINSLCHTIGRQPYSTRCSARDSFLMSLFTFGEGYHNYHHEFQHDYRNGVKAWNWDPTKWTIWCLSKVGLASNLRRVPNSKVLLAEITEARRRTEAELARVAESEDHAWRESATEALQELLDRLSTSYGELETAIADRVELSRKALERWSSETREILAHLAEIRRARIPASA</sequence>
<evidence type="ECO:0000256" key="11">
    <source>
        <dbReference type="ARBA" id="ARBA00023160"/>
    </source>
</evidence>
<dbReference type="Proteomes" id="UP000658278">
    <property type="component" value="Unassembled WGS sequence"/>
</dbReference>
<gene>
    <name evidence="14" type="ORF">JIN81_09625</name>
</gene>
<dbReference type="EMBL" id="JAENII010000006">
    <property type="protein sequence ID" value="MBK1827282.1"/>
    <property type="molecule type" value="Genomic_DNA"/>
</dbReference>
<comment type="subcellular location">
    <subcellularLocation>
        <location evidence="1">Membrane</location>
        <topology evidence="1">Multi-pass membrane protein</topology>
    </subcellularLocation>
</comment>
<evidence type="ECO:0000256" key="3">
    <source>
        <dbReference type="ARBA" id="ARBA00022516"/>
    </source>
</evidence>
<evidence type="ECO:0000313" key="15">
    <source>
        <dbReference type="Proteomes" id="UP000658278"/>
    </source>
</evidence>
<dbReference type="AlphaFoldDB" id="A0A934VFR9"/>
<name>A0A934VFR9_9BACT</name>
<keyword evidence="6 12" id="KW-1133">Transmembrane helix</keyword>
<dbReference type="PANTHER" id="PTHR11351">
    <property type="entry name" value="ACYL-COA DESATURASE"/>
    <property type="match status" value="1"/>
</dbReference>
<keyword evidence="15" id="KW-1185">Reference proteome</keyword>
<evidence type="ECO:0000259" key="13">
    <source>
        <dbReference type="Pfam" id="PF00487"/>
    </source>
</evidence>
<feature type="transmembrane region" description="Helical" evidence="12">
    <location>
        <begin position="12"/>
        <end position="34"/>
    </location>
</feature>
<keyword evidence="11" id="KW-0275">Fatty acid biosynthesis</keyword>
<evidence type="ECO:0000256" key="8">
    <source>
        <dbReference type="ARBA" id="ARBA00023004"/>
    </source>
</evidence>
<keyword evidence="9" id="KW-0443">Lipid metabolism</keyword>
<feature type="domain" description="Fatty acid desaturase" evidence="13">
    <location>
        <begin position="43"/>
        <end position="244"/>
    </location>
</feature>
<evidence type="ECO:0000256" key="9">
    <source>
        <dbReference type="ARBA" id="ARBA00023098"/>
    </source>
</evidence>
<dbReference type="InterPro" id="IPR015876">
    <property type="entry name" value="Acyl-CoA_DS"/>
</dbReference>
<dbReference type="PANTHER" id="PTHR11351:SF31">
    <property type="entry name" value="DESATURASE 1, ISOFORM A-RELATED"/>
    <property type="match status" value="1"/>
</dbReference>
<dbReference type="PRINTS" id="PR00075">
    <property type="entry name" value="FACDDSATRASE"/>
</dbReference>
<evidence type="ECO:0000256" key="5">
    <source>
        <dbReference type="ARBA" id="ARBA00022832"/>
    </source>
</evidence>
<evidence type="ECO:0000313" key="14">
    <source>
        <dbReference type="EMBL" id="MBK1827282.1"/>
    </source>
</evidence>
<evidence type="ECO:0000256" key="1">
    <source>
        <dbReference type="ARBA" id="ARBA00004141"/>
    </source>
</evidence>
<keyword evidence="7" id="KW-0560">Oxidoreductase</keyword>
<proteinExistence type="inferred from homology"/>
<feature type="transmembrane region" description="Helical" evidence="12">
    <location>
        <begin position="181"/>
        <end position="203"/>
    </location>
</feature>
<evidence type="ECO:0000256" key="7">
    <source>
        <dbReference type="ARBA" id="ARBA00023002"/>
    </source>
</evidence>
<feature type="transmembrane region" description="Helical" evidence="12">
    <location>
        <begin position="41"/>
        <end position="62"/>
    </location>
</feature>
<organism evidence="14 15">
    <name type="scientific">Haloferula rosea</name>
    <dbReference type="NCBI Taxonomy" id="490093"/>
    <lineage>
        <taxon>Bacteria</taxon>
        <taxon>Pseudomonadati</taxon>
        <taxon>Verrucomicrobiota</taxon>
        <taxon>Verrucomicrobiia</taxon>
        <taxon>Verrucomicrobiales</taxon>
        <taxon>Verrucomicrobiaceae</taxon>
        <taxon>Haloferula</taxon>
    </lineage>
</organism>
<comment type="caution">
    <text evidence="14">The sequence shown here is derived from an EMBL/GenBank/DDBJ whole genome shotgun (WGS) entry which is preliminary data.</text>
</comment>
<dbReference type="Pfam" id="PF00487">
    <property type="entry name" value="FA_desaturase"/>
    <property type="match status" value="1"/>
</dbReference>
<keyword evidence="8" id="KW-0408">Iron</keyword>
<accession>A0A934VFR9</accession>
<keyword evidence="5" id="KW-0276">Fatty acid metabolism</keyword>
<dbReference type="CDD" id="cd03505">
    <property type="entry name" value="Delta9-FADS-like"/>
    <property type="match status" value="1"/>
</dbReference>